<evidence type="ECO:0000313" key="2">
    <source>
        <dbReference type="EMBL" id="CAE2341476.1"/>
    </source>
</evidence>
<evidence type="ECO:0000256" key="1">
    <source>
        <dbReference type="SAM" id="MobiDB-lite"/>
    </source>
</evidence>
<proteinExistence type="predicted"/>
<protein>
    <recommendedName>
        <fullName evidence="3">Ion transport domain-containing protein</fullName>
    </recommendedName>
</protein>
<dbReference type="GO" id="GO:0005886">
    <property type="term" value="C:plasma membrane"/>
    <property type="evidence" value="ECO:0007669"/>
    <property type="project" value="TreeGrafter"/>
</dbReference>
<dbReference type="PANTHER" id="PTHR10217:SF435">
    <property type="entry name" value="POTASSIUM VOLTAGE-GATED CHANNEL PROTEIN EAG"/>
    <property type="match status" value="1"/>
</dbReference>
<dbReference type="GO" id="GO:0005249">
    <property type="term" value="F:voltage-gated potassium channel activity"/>
    <property type="evidence" value="ECO:0007669"/>
    <property type="project" value="TreeGrafter"/>
</dbReference>
<organism evidence="2">
    <name type="scientific">Guillardia theta</name>
    <name type="common">Cryptophyte</name>
    <name type="synonym">Cryptomonas phi</name>
    <dbReference type="NCBI Taxonomy" id="55529"/>
    <lineage>
        <taxon>Eukaryota</taxon>
        <taxon>Cryptophyceae</taxon>
        <taxon>Pyrenomonadales</taxon>
        <taxon>Geminigeraceae</taxon>
        <taxon>Guillardia</taxon>
    </lineage>
</organism>
<dbReference type="InterPro" id="IPR050818">
    <property type="entry name" value="KCNH_animal-type"/>
</dbReference>
<name>A0A7S4PQH5_GUITH</name>
<sequence>MALSLKEILSFESSIEASPLLSKFLPEAQGKHDGSTSPNGLTRRHWFESPGQGPRENVVDRSPLYPCSDLECEEDAICVDGPRSKSCSSCSVSSSVSSSFAEHGPDGPLMDSDAVDNTEIEFSNEETVELDNCEDESMDSDVVAGVWGLAWGERRIWPSSSLCRFITRFSCPESPGIGIHRVKYNVQRVAVRAKELAEGVSAEFSKRKKSREIFVILPGGWLRRVWDLTSLILILSLLVCKVASERWQSQHRGWMYADLVGYNPYTSSLLKIQVLLDCFFIVDILVNFCTAYRDKDGKLVKDPYLIAKNYAMHWLILDMFCAIPFDYILHIEDPVEQEQRRRTWFAKVTRRTHALHILRAASDTRPFRGARWLGKIMGHARRVARACGGYSMLWRSIRQILIFVRPRDIMKAWHFLRVVGIIKALALSPVIFRSIFGSFTILRVMISWLNKVIVRLVV</sequence>
<dbReference type="GO" id="GO:0042391">
    <property type="term" value="P:regulation of membrane potential"/>
    <property type="evidence" value="ECO:0007669"/>
    <property type="project" value="TreeGrafter"/>
</dbReference>
<reference evidence="2" key="1">
    <citation type="submission" date="2021-01" db="EMBL/GenBank/DDBJ databases">
        <authorList>
            <person name="Corre E."/>
            <person name="Pelletier E."/>
            <person name="Niang G."/>
            <person name="Scheremetjew M."/>
            <person name="Finn R."/>
            <person name="Kale V."/>
            <person name="Holt S."/>
            <person name="Cochrane G."/>
            <person name="Meng A."/>
            <person name="Brown T."/>
            <person name="Cohen L."/>
        </authorList>
    </citation>
    <scope>NUCLEOTIDE SEQUENCE</scope>
    <source>
        <strain evidence="2">CCMP 2712</strain>
    </source>
</reference>
<accession>A0A7S4PQH5</accession>
<dbReference type="EMBL" id="HBKN01050618">
    <property type="protein sequence ID" value="CAE2341476.1"/>
    <property type="molecule type" value="Transcribed_RNA"/>
</dbReference>
<feature type="region of interest" description="Disordered" evidence="1">
    <location>
        <begin position="27"/>
        <end position="59"/>
    </location>
</feature>
<dbReference type="AlphaFoldDB" id="A0A7S4PQH5"/>
<dbReference type="PANTHER" id="PTHR10217">
    <property type="entry name" value="VOLTAGE AND LIGAND GATED POTASSIUM CHANNEL"/>
    <property type="match status" value="1"/>
</dbReference>
<evidence type="ECO:0008006" key="3">
    <source>
        <dbReference type="Google" id="ProtNLM"/>
    </source>
</evidence>
<gene>
    <name evidence="2" type="ORF">GTHE00462_LOCUS39472</name>
</gene>